<dbReference type="CDD" id="cd16936">
    <property type="entry name" value="HATPase_RsbW-like"/>
    <property type="match status" value="1"/>
</dbReference>
<dbReference type="Pfam" id="PF13581">
    <property type="entry name" value="HATPase_c_2"/>
    <property type="match status" value="1"/>
</dbReference>
<dbReference type="InterPro" id="IPR003594">
    <property type="entry name" value="HATPase_dom"/>
</dbReference>
<dbReference type="PANTHER" id="PTHR35526:SF3">
    <property type="entry name" value="ANTI-SIGMA-F FACTOR RSBW"/>
    <property type="match status" value="1"/>
</dbReference>
<evidence type="ECO:0000313" key="4">
    <source>
        <dbReference type="Proteomes" id="UP001500503"/>
    </source>
</evidence>
<protein>
    <recommendedName>
        <fullName evidence="2">Histidine kinase/HSP90-like ATPase domain-containing protein</fullName>
    </recommendedName>
</protein>
<evidence type="ECO:0000259" key="2">
    <source>
        <dbReference type="Pfam" id="PF13581"/>
    </source>
</evidence>
<dbReference type="Gene3D" id="3.30.565.10">
    <property type="entry name" value="Histidine kinase-like ATPase, C-terminal domain"/>
    <property type="match status" value="1"/>
</dbReference>
<feature type="domain" description="Histidine kinase/HSP90-like ATPase" evidence="2">
    <location>
        <begin position="3"/>
        <end position="122"/>
    </location>
</feature>
<accession>A0ABP8QYW7</accession>
<dbReference type="Proteomes" id="UP001500503">
    <property type="component" value="Unassembled WGS sequence"/>
</dbReference>
<evidence type="ECO:0000313" key="3">
    <source>
        <dbReference type="EMBL" id="GAA4513559.1"/>
    </source>
</evidence>
<gene>
    <name evidence="3" type="ORF">GCM10023191_080840</name>
</gene>
<keyword evidence="4" id="KW-1185">Reference proteome</keyword>
<comment type="caution">
    <text evidence="3">The sequence shown here is derived from an EMBL/GenBank/DDBJ whole genome shotgun (WGS) entry which is preliminary data.</text>
</comment>
<proteinExistence type="predicted"/>
<keyword evidence="1" id="KW-0723">Serine/threonine-protein kinase</keyword>
<name>A0ABP8QYW7_9ACTN</name>
<evidence type="ECO:0000256" key="1">
    <source>
        <dbReference type="ARBA" id="ARBA00022527"/>
    </source>
</evidence>
<organism evidence="3 4">
    <name type="scientific">Actinoallomurus oryzae</name>
    <dbReference type="NCBI Taxonomy" id="502180"/>
    <lineage>
        <taxon>Bacteria</taxon>
        <taxon>Bacillati</taxon>
        <taxon>Actinomycetota</taxon>
        <taxon>Actinomycetes</taxon>
        <taxon>Streptosporangiales</taxon>
        <taxon>Thermomonosporaceae</taxon>
        <taxon>Actinoallomurus</taxon>
    </lineage>
</organism>
<dbReference type="PANTHER" id="PTHR35526">
    <property type="entry name" value="ANTI-SIGMA-F FACTOR RSBW-RELATED"/>
    <property type="match status" value="1"/>
</dbReference>
<sequence>MVFPAEPQQCGAARRWTRAYFCRHDLAELGDAAALAVSETFTNALRCPMTDPDGHPVIPIRIVRFPSLFRIEIYDGDPTPPPDAAPIPAAGDERHRGLVVVDALATQRGSFRAGSGKAVWFTLARDLG</sequence>
<keyword evidence="1" id="KW-0418">Kinase</keyword>
<keyword evidence="1" id="KW-0808">Transferase</keyword>
<dbReference type="InterPro" id="IPR050267">
    <property type="entry name" value="Anti-sigma-factor_SerPK"/>
</dbReference>
<dbReference type="InterPro" id="IPR036890">
    <property type="entry name" value="HATPase_C_sf"/>
</dbReference>
<reference evidence="4" key="1">
    <citation type="journal article" date="2019" name="Int. J. Syst. Evol. Microbiol.">
        <title>The Global Catalogue of Microorganisms (GCM) 10K type strain sequencing project: providing services to taxonomists for standard genome sequencing and annotation.</title>
        <authorList>
            <consortium name="The Broad Institute Genomics Platform"/>
            <consortium name="The Broad Institute Genome Sequencing Center for Infectious Disease"/>
            <person name="Wu L."/>
            <person name="Ma J."/>
        </authorList>
    </citation>
    <scope>NUCLEOTIDE SEQUENCE [LARGE SCALE GENOMIC DNA]</scope>
    <source>
        <strain evidence="4">JCM 17933</strain>
    </source>
</reference>
<dbReference type="EMBL" id="BAABHF010000048">
    <property type="protein sequence ID" value="GAA4513559.1"/>
    <property type="molecule type" value="Genomic_DNA"/>
</dbReference>